<dbReference type="InterPro" id="IPR008598">
    <property type="entry name" value="Di19_Zn-bd"/>
</dbReference>
<dbReference type="GO" id="GO:0034450">
    <property type="term" value="F:ubiquitin-ubiquitin ligase activity"/>
    <property type="evidence" value="ECO:0007669"/>
    <property type="project" value="InterPro"/>
</dbReference>
<sequence>MAEQDVVIGILSCGPPTDHDPVASYSSDYAALTGAPVTRIDADVHAEAILVDHLSLSDPFEYLECVFEQSVHTGHVQMQAMVIRYALLLISDPYLVPMESGADLSLSAAYDWLARESEPVPPSTEALGDPSSMPATRQQCRFLSRFLPVLIDAMSPVHVQAIAATLVRAQRSLSVVSPDGLRALRALHRFLLAGSPALQAWVALPSYLNPWVNGNAFQHDTLLGIFMPCTPALSDVSGQNEQERLLYVTNLRHKLQGAHALLVDIWRKMLDNGGITRSALLAWVALLLLGNWGRTRLMRSQRDRTTSTDEFLMSLCLYMMECVDMGTTPAFEPDVFLRHSRLDLGDQETRLHLPAAQARQQVSELIVPDQSDDDQAFMRLSMHNDHSGIICDKCRSKFIRGIRYKCAHCSDYDLCETCEHDIYCSTLGQSTVPGHLFECPLSQTCGSTESFTDLQLRRHVAEHHTQIELPVPCPICAANGSSAVSRNLHEHMERDHADVHDASRHLMIKLRHAVPCGPFKRISPLPVPPLLESFNADTSASMQFDADTYQATVVHQNTQCGNCHVSPIRGVRFACFNCDMDLCAVCEDRDEVRRQHTASHVFVQVRRAVAVDWCVGNRHNPPVYPMAIVGSCGLGFATEWRVLTMHALHVGFIQCTARYSSQQAPARTSLSVQLLDTRFLHGATLLYGQSASILLNLLKTEQLSVLDAVPEYWVDDMATALIFLAEHAIHVVEGRLHTDCLPILQLFVRFIGSPDRVTNPYLRGKLTEALCALAPITTAHGQGTTRMTTVMSEDPVLVSQAVPSVLGLYVQIEHTGTTSQFYDKFNVRNVVELVLNWLLSNPAHRQRLDNFVRSCPEVALQFMHCLVTDLVFVLDEAIAKSESVSAAESSAEASEQRSLVQLRRHLRIVSALATEALRTLVIMAGHSGMLTVMERPEMVERLAHTINYYVVRLLPLTQSSTEAHARLGFNPAAWLKQFAVLYLRLGHSHPFNRAVVTDGCSFRPDLFPDVLSAVSACTDGSEEDVASRLGPYFEQMTTMGRDEAARTDVLGEVPSEFLDPILNTLMTDPVILPASGITMDRAVICRHLLSTQTDPFCREPLTPDMLRSDTALLERITAWREQQLQRETQRPPAPR</sequence>
<dbReference type="GO" id="GO:0006511">
    <property type="term" value="P:ubiquitin-dependent protein catabolic process"/>
    <property type="evidence" value="ECO:0007669"/>
    <property type="project" value="InterPro"/>
</dbReference>
<dbReference type="InterPro" id="IPR043145">
    <property type="entry name" value="Znf_ZZ_sf"/>
</dbReference>
<name>A0A3P3YBE9_PLABS</name>
<dbReference type="PANTHER" id="PTHR13931:SF2">
    <property type="entry name" value="UBIQUITIN CONJUGATION FACTOR E4 B"/>
    <property type="match status" value="1"/>
</dbReference>
<dbReference type="GO" id="GO:0036503">
    <property type="term" value="P:ERAD pathway"/>
    <property type="evidence" value="ECO:0007669"/>
    <property type="project" value="InterPro"/>
</dbReference>
<evidence type="ECO:0000256" key="1">
    <source>
        <dbReference type="ARBA" id="ARBA00000900"/>
    </source>
</evidence>
<evidence type="ECO:0000256" key="8">
    <source>
        <dbReference type="ARBA" id="ARBA00022490"/>
    </source>
</evidence>
<dbReference type="Gene3D" id="3.30.60.90">
    <property type="match status" value="2"/>
</dbReference>
<protein>
    <recommendedName>
        <fullName evidence="7">RING-type E3 ubiquitin transferase</fullName>
        <ecNumber evidence="7">2.3.2.27</ecNumber>
    </recommendedName>
</protein>
<keyword evidence="11 15" id="KW-0863">Zinc-finger</keyword>
<dbReference type="PROSITE" id="PS01357">
    <property type="entry name" value="ZF_ZZ_1"/>
    <property type="match status" value="1"/>
</dbReference>
<keyword evidence="12" id="KW-0833">Ubl conjugation pathway</keyword>
<comment type="subcellular location">
    <subcellularLocation>
        <location evidence="3">Cytoplasm</location>
    </subcellularLocation>
    <subcellularLocation>
        <location evidence="2">Nucleus</location>
    </subcellularLocation>
</comment>
<dbReference type="Pfam" id="PF05605">
    <property type="entry name" value="zf-Di19"/>
    <property type="match status" value="1"/>
</dbReference>
<keyword evidence="9" id="KW-0808">Transferase</keyword>
<evidence type="ECO:0000256" key="12">
    <source>
        <dbReference type="ARBA" id="ARBA00022786"/>
    </source>
</evidence>
<evidence type="ECO:0000313" key="18">
    <source>
        <dbReference type="EMBL" id="SPQ97495.1"/>
    </source>
</evidence>
<dbReference type="InterPro" id="IPR019474">
    <property type="entry name" value="Ub_conjug_fac_E4_core"/>
</dbReference>
<evidence type="ECO:0000256" key="7">
    <source>
        <dbReference type="ARBA" id="ARBA00012483"/>
    </source>
</evidence>
<dbReference type="GO" id="GO:0005737">
    <property type="term" value="C:cytoplasm"/>
    <property type="evidence" value="ECO:0007669"/>
    <property type="project" value="UniProtKB-SubCell"/>
</dbReference>
<evidence type="ECO:0000256" key="4">
    <source>
        <dbReference type="ARBA" id="ARBA00004906"/>
    </source>
</evidence>
<keyword evidence="10" id="KW-0479">Metal-binding</keyword>
<evidence type="ECO:0000256" key="10">
    <source>
        <dbReference type="ARBA" id="ARBA00022723"/>
    </source>
</evidence>
<accession>A0A3P3YBE9</accession>
<keyword evidence="18" id="KW-0496">Mitochondrion</keyword>
<evidence type="ECO:0000259" key="17">
    <source>
        <dbReference type="PROSITE" id="PS51698"/>
    </source>
</evidence>
<dbReference type="InterPro" id="IPR003613">
    <property type="entry name" value="Ubox_domain"/>
</dbReference>
<dbReference type="Proteomes" id="UP000290189">
    <property type="component" value="Unassembled WGS sequence"/>
</dbReference>
<feature type="domain" description="ZZ-type" evidence="16">
    <location>
        <begin position="386"/>
        <end position="445"/>
    </location>
</feature>
<reference evidence="18 19" key="1">
    <citation type="submission" date="2018-03" db="EMBL/GenBank/DDBJ databases">
        <authorList>
            <person name="Fogelqvist J."/>
        </authorList>
    </citation>
    <scope>NUCLEOTIDE SEQUENCE [LARGE SCALE GENOMIC DNA]</scope>
</reference>
<evidence type="ECO:0000256" key="2">
    <source>
        <dbReference type="ARBA" id="ARBA00004123"/>
    </source>
</evidence>
<dbReference type="Pfam" id="PF00569">
    <property type="entry name" value="ZZ"/>
    <property type="match status" value="1"/>
</dbReference>
<evidence type="ECO:0000256" key="6">
    <source>
        <dbReference type="ARBA" id="ARBA00010938"/>
    </source>
</evidence>
<dbReference type="Pfam" id="PF04564">
    <property type="entry name" value="U-box"/>
    <property type="match status" value="1"/>
</dbReference>
<feature type="domain" description="U-box" evidence="17">
    <location>
        <begin position="1052"/>
        <end position="1126"/>
    </location>
</feature>
<comment type="catalytic activity">
    <reaction evidence="1">
        <text>S-ubiquitinyl-[E2 ubiquitin-conjugating enzyme]-L-cysteine + [acceptor protein]-L-lysine = [E2 ubiquitin-conjugating enzyme]-L-cysteine + N(6)-ubiquitinyl-[acceptor protein]-L-lysine.</text>
        <dbReference type="EC" id="2.3.2.27"/>
    </reaction>
</comment>
<dbReference type="FunFam" id="3.30.40.10:FF:000055">
    <property type="entry name" value="Ubiquitin conjugation factor e4 a"/>
    <property type="match status" value="1"/>
</dbReference>
<dbReference type="AlphaFoldDB" id="A0A3P3YBE9"/>
<keyword evidence="8" id="KW-0963">Cytoplasm</keyword>
<evidence type="ECO:0000256" key="5">
    <source>
        <dbReference type="ARBA" id="ARBA00007434"/>
    </source>
</evidence>
<keyword evidence="13" id="KW-0862">Zinc</keyword>
<comment type="similarity">
    <text evidence="5">Belongs to the ubiquitin conjugation factor E4 family.</text>
</comment>
<evidence type="ECO:0000256" key="14">
    <source>
        <dbReference type="ARBA" id="ARBA00023242"/>
    </source>
</evidence>
<dbReference type="SMART" id="SM00291">
    <property type="entry name" value="ZnF_ZZ"/>
    <property type="match status" value="2"/>
</dbReference>
<evidence type="ECO:0000256" key="13">
    <source>
        <dbReference type="ARBA" id="ARBA00022833"/>
    </source>
</evidence>
<keyword evidence="14" id="KW-0539">Nucleus</keyword>
<dbReference type="InterPro" id="IPR013083">
    <property type="entry name" value="Znf_RING/FYVE/PHD"/>
</dbReference>
<comment type="pathway">
    <text evidence="4">Protein modification; protein ubiquitination.</text>
</comment>
<geneLocation type="mitochondrion" evidence="18"/>
<dbReference type="PROSITE" id="PS51698">
    <property type="entry name" value="U_BOX"/>
    <property type="match status" value="1"/>
</dbReference>
<evidence type="ECO:0000259" key="16">
    <source>
        <dbReference type="PROSITE" id="PS50135"/>
    </source>
</evidence>
<dbReference type="GO" id="GO:0000209">
    <property type="term" value="P:protein polyubiquitination"/>
    <property type="evidence" value="ECO:0007669"/>
    <property type="project" value="TreeGrafter"/>
</dbReference>
<proteinExistence type="inferred from homology"/>
<dbReference type="InterPro" id="IPR000433">
    <property type="entry name" value="Znf_ZZ"/>
</dbReference>
<dbReference type="InterPro" id="IPR045132">
    <property type="entry name" value="UBE4"/>
</dbReference>
<dbReference type="GO" id="GO:0005634">
    <property type="term" value="C:nucleus"/>
    <property type="evidence" value="ECO:0007669"/>
    <property type="project" value="UniProtKB-SubCell"/>
</dbReference>
<evidence type="ECO:0000313" key="19">
    <source>
        <dbReference type="Proteomes" id="UP000290189"/>
    </source>
</evidence>
<comment type="similarity">
    <text evidence="6">Belongs to the KCMF1 family.</text>
</comment>
<dbReference type="PANTHER" id="PTHR13931">
    <property type="entry name" value="UBIQUITINATION FACTOR E4"/>
    <property type="match status" value="1"/>
</dbReference>
<dbReference type="UniPathway" id="UPA00143"/>
<dbReference type="EC" id="2.3.2.27" evidence="7"/>
<dbReference type="EMBL" id="OVEO01000007">
    <property type="protein sequence ID" value="SPQ97495.1"/>
    <property type="molecule type" value="Genomic_DNA"/>
</dbReference>
<dbReference type="PROSITE" id="PS50135">
    <property type="entry name" value="ZF_ZZ_2"/>
    <property type="match status" value="1"/>
</dbReference>
<organism evidence="18 19">
    <name type="scientific">Plasmodiophora brassicae</name>
    <name type="common">Clubroot disease agent</name>
    <dbReference type="NCBI Taxonomy" id="37360"/>
    <lineage>
        <taxon>Eukaryota</taxon>
        <taxon>Sar</taxon>
        <taxon>Rhizaria</taxon>
        <taxon>Endomyxa</taxon>
        <taxon>Phytomyxea</taxon>
        <taxon>Plasmodiophorida</taxon>
        <taxon>Plasmodiophoridae</taxon>
        <taxon>Plasmodiophora</taxon>
    </lineage>
</organism>
<dbReference type="Gene3D" id="3.30.40.10">
    <property type="entry name" value="Zinc/RING finger domain, C3HC4 (zinc finger)"/>
    <property type="match status" value="1"/>
</dbReference>
<dbReference type="GO" id="GO:0000151">
    <property type="term" value="C:ubiquitin ligase complex"/>
    <property type="evidence" value="ECO:0007669"/>
    <property type="project" value="InterPro"/>
</dbReference>
<dbReference type="Pfam" id="PF10408">
    <property type="entry name" value="Ufd2P_core"/>
    <property type="match status" value="2"/>
</dbReference>
<evidence type="ECO:0000256" key="11">
    <source>
        <dbReference type="ARBA" id="ARBA00022771"/>
    </source>
</evidence>
<dbReference type="CDD" id="cd02340">
    <property type="entry name" value="ZZ_NBR1_like"/>
    <property type="match status" value="1"/>
</dbReference>
<evidence type="ECO:0000256" key="3">
    <source>
        <dbReference type="ARBA" id="ARBA00004496"/>
    </source>
</evidence>
<dbReference type="SUPFAM" id="SSF57850">
    <property type="entry name" value="RING/U-box"/>
    <property type="match status" value="3"/>
</dbReference>
<dbReference type="SMART" id="SM00504">
    <property type="entry name" value="Ubox"/>
    <property type="match status" value="1"/>
</dbReference>
<dbReference type="GO" id="GO:0008270">
    <property type="term" value="F:zinc ion binding"/>
    <property type="evidence" value="ECO:0007669"/>
    <property type="project" value="UniProtKB-KW"/>
</dbReference>
<evidence type="ECO:0000256" key="9">
    <source>
        <dbReference type="ARBA" id="ARBA00022679"/>
    </source>
</evidence>
<gene>
    <name evidence="18" type="ORF">PLBR_LOCUS4710</name>
</gene>
<evidence type="ECO:0000256" key="15">
    <source>
        <dbReference type="PROSITE-ProRule" id="PRU00228"/>
    </source>
</evidence>